<dbReference type="Pfam" id="PF21789">
    <property type="entry name" value="TNP-like_RNaseH_C"/>
    <property type="match status" value="1"/>
</dbReference>
<keyword evidence="3" id="KW-1185">Reference proteome</keyword>
<sequence>MWEREKESDDDFLTASIAEGLRVTLHSSLQLTIYLLEYCDFKYVLTNKMNQDCLEQFFGIIRQAGCQNDHPTFPTFMQLYHLLSVYKILRLPEYGNCTVRETEKAPTITLDDFQAIFNDSTKSYRQEYLQI</sequence>
<proteinExistence type="predicted"/>
<evidence type="ECO:0000259" key="1">
    <source>
        <dbReference type="Pfam" id="PF21789"/>
    </source>
</evidence>
<dbReference type="InParanoid" id="A0A7M7Q9D5"/>
<dbReference type="Proteomes" id="UP000002358">
    <property type="component" value="Unassembled WGS sequence"/>
</dbReference>
<protein>
    <recommendedName>
        <fullName evidence="1">Transposable element P transposase-like RNase H C-terminal domain-containing protein</fullName>
    </recommendedName>
</protein>
<evidence type="ECO:0000313" key="2">
    <source>
        <dbReference type="EnsemblMetazoa" id="XP_031781964"/>
    </source>
</evidence>
<evidence type="ECO:0000313" key="3">
    <source>
        <dbReference type="Proteomes" id="UP000002358"/>
    </source>
</evidence>
<dbReference type="EnsemblMetazoa" id="XM_031926104">
    <property type="protein sequence ID" value="XP_031781964"/>
    <property type="gene ID" value="LOC107981263"/>
</dbReference>
<name>A0A7M7Q9D5_NASVI</name>
<dbReference type="KEGG" id="nvi:107981263"/>
<dbReference type="InterPro" id="IPR048367">
    <property type="entry name" value="TNP-like_RNaseH_C"/>
</dbReference>
<accession>A0A7M7Q9D5</accession>
<dbReference type="AlphaFoldDB" id="A0A7M7Q9D5"/>
<reference evidence="2" key="1">
    <citation type="submission" date="2021-01" db="UniProtKB">
        <authorList>
            <consortium name="EnsemblMetazoa"/>
        </authorList>
    </citation>
    <scope>IDENTIFICATION</scope>
</reference>
<dbReference type="SMR" id="A0A7M7Q9D5"/>
<dbReference type="RefSeq" id="XP_031781964.1">
    <property type="nucleotide sequence ID" value="XM_031926104.2"/>
</dbReference>
<organism evidence="2 3">
    <name type="scientific">Nasonia vitripennis</name>
    <name type="common">Parasitic wasp</name>
    <dbReference type="NCBI Taxonomy" id="7425"/>
    <lineage>
        <taxon>Eukaryota</taxon>
        <taxon>Metazoa</taxon>
        <taxon>Ecdysozoa</taxon>
        <taxon>Arthropoda</taxon>
        <taxon>Hexapoda</taxon>
        <taxon>Insecta</taxon>
        <taxon>Pterygota</taxon>
        <taxon>Neoptera</taxon>
        <taxon>Endopterygota</taxon>
        <taxon>Hymenoptera</taxon>
        <taxon>Apocrita</taxon>
        <taxon>Proctotrupomorpha</taxon>
        <taxon>Chalcidoidea</taxon>
        <taxon>Pteromalidae</taxon>
        <taxon>Pteromalinae</taxon>
        <taxon>Nasonia</taxon>
    </lineage>
</organism>
<dbReference type="GeneID" id="107981263"/>
<feature type="domain" description="Transposable element P transposase-like RNase H C-terminal" evidence="1">
    <location>
        <begin position="47"/>
        <end position="81"/>
    </location>
</feature>
<dbReference type="OrthoDB" id="6485269at2759"/>